<gene>
    <name evidence="1" type="ORF">M9H77_05521</name>
</gene>
<protein>
    <submittedName>
        <fullName evidence="1">Uncharacterized protein</fullName>
    </submittedName>
</protein>
<dbReference type="EMBL" id="CM044701">
    <property type="protein sequence ID" value="KAI5684293.1"/>
    <property type="molecule type" value="Genomic_DNA"/>
</dbReference>
<proteinExistence type="predicted"/>
<reference evidence="2" key="1">
    <citation type="journal article" date="2023" name="Nat. Plants">
        <title>Single-cell RNA sequencing provides a high-resolution roadmap for understanding the multicellular compartmentation of specialized metabolism.</title>
        <authorList>
            <person name="Sun S."/>
            <person name="Shen X."/>
            <person name="Li Y."/>
            <person name="Li Y."/>
            <person name="Wang S."/>
            <person name="Li R."/>
            <person name="Zhang H."/>
            <person name="Shen G."/>
            <person name="Guo B."/>
            <person name="Wei J."/>
            <person name="Xu J."/>
            <person name="St-Pierre B."/>
            <person name="Chen S."/>
            <person name="Sun C."/>
        </authorList>
    </citation>
    <scope>NUCLEOTIDE SEQUENCE [LARGE SCALE GENOMIC DNA]</scope>
</reference>
<keyword evidence="2" id="KW-1185">Reference proteome</keyword>
<comment type="caution">
    <text evidence="1">The sequence shown here is derived from an EMBL/GenBank/DDBJ whole genome shotgun (WGS) entry which is preliminary data.</text>
</comment>
<name>A0ACC0CH53_CATRO</name>
<dbReference type="Proteomes" id="UP001060085">
    <property type="component" value="Linkage Group LG01"/>
</dbReference>
<evidence type="ECO:0000313" key="1">
    <source>
        <dbReference type="EMBL" id="KAI5684293.1"/>
    </source>
</evidence>
<organism evidence="1 2">
    <name type="scientific">Catharanthus roseus</name>
    <name type="common">Madagascar periwinkle</name>
    <name type="synonym">Vinca rosea</name>
    <dbReference type="NCBI Taxonomy" id="4058"/>
    <lineage>
        <taxon>Eukaryota</taxon>
        <taxon>Viridiplantae</taxon>
        <taxon>Streptophyta</taxon>
        <taxon>Embryophyta</taxon>
        <taxon>Tracheophyta</taxon>
        <taxon>Spermatophyta</taxon>
        <taxon>Magnoliopsida</taxon>
        <taxon>eudicotyledons</taxon>
        <taxon>Gunneridae</taxon>
        <taxon>Pentapetalae</taxon>
        <taxon>asterids</taxon>
        <taxon>lamiids</taxon>
        <taxon>Gentianales</taxon>
        <taxon>Apocynaceae</taxon>
        <taxon>Rauvolfioideae</taxon>
        <taxon>Vinceae</taxon>
        <taxon>Catharanthinae</taxon>
        <taxon>Catharanthus</taxon>
    </lineage>
</organism>
<sequence length="287" mass="31715">MNVFLPLLLLLLIVFCPLNFVQKMAIELCSETSSSTMTMSPRISFSHDFSQADGVPIEQYIRSNSSSSVDFDFCVFRESFDHESSSADELFFDGKILPIEIKKKLGAPKKSSLDHPQAVPPRPPPYDDFYHSNARKISKNKNPREKTTMAVSESDEKHNSTESEEKQSSSSKSWFKRSSSLNCGSNYARSLCPLPLLSRSNSTGSTPNVKRSSLMKDNLGNKQSNLHKSASSSSSSSSSHHQKPPLKKSYNSYGSSNGSIKINPVLNVPTPTLFGLGSIFSTKNKKK</sequence>
<evidence type="ECO:0000313" key="2">
    <source>
        <dbReference type="Proteomes" id="UP001060085"/>
    </source>
</evidence>
<accession>A0ACC0CH53</accession>